<feature type="transmembrane region" description="Helical" evidence="6">
    <location>
        <begin position="126"/>
        <end position="148"/>
    </location>
</feature>
<gene>
    <name evidence="9" type="primary">20215089</name>
    <name evidence="8" type="ORF">HELRODRAFT_74987</name>
</gene>
<dbReference type="STRING" id="6412.T1G1Z1"/>
<evidence type="ECO:0000256" key="5">
    <source>
        <dbReference type="SAM" id="MobiDB-lite"/>
    </source>
</evidence>
<dbReference type="HOGENOM" id="CLU_009579_24_4_1"/>
<evidence type="ECO:0000313" key="10">
    <source>
        <dbReference type="Proteomes" id="UP000015101"/>
    </source>
</evidence>
<dbReference type="GO" id="GO:0008528">
    <property type="term" value="F:G protein-coupled peptide receptor activity"/>
    <property type="evidence" value="ECO:0000318"/>
    <property type="project" value="GO_Central"/>
</dbReference>
<evidence type="ECO:0000256" key="1">
    <source>
        <dbReference type="ARBA" id="ARBA00004370"/>
    </source>
</evidence>
<dbReference type="RefSeq" id="XP_009013476.1">
    <property type="nucleotide sequence ID" value="XM_009015228.1"/>
</dbReference>
<dbReference type="InterPro" id="IPR053219">
    <property type="entry name" value="GPCR_Dmsr-1"/>
</dbReference>
<feature type="transmembrane region" description="Helical" evidence="6">
    <location>
        <begin position="238"/>
        <end position="261"/>
    </location>
</feature>
<evidence type="ECO:0000313" key="8">
    <source>
        <dbReference type="EMBL" id="ESO08546.1"/>
    </source>
</evidence>
<dbReference type="PANTHER" id="PTHR46273:SF4">
    <property type="entry name" value="AT19640P"/>
    <property type="match status" value="1"/>
</dbReference>
<reference evidence="9" key="3">
    <citation type="submission" date="2015-06" db="UniProtKB">
        <authorList>
            <consortium name="EnsemblMetazoa"/>
        </authorList>
    </citation>
    <scope>IDENTIFICATION</scope>
</reference>
<dbReference type="GO" id="GO:0007186">
    <property type="term" value="P:G protein-coupled receptor signaling pathway"/>
    <property type="evidence" value="ECO:0000318"/>
    <property type="project" value="GO_Central"/>
</dbReference>
<keyword evidence="3 6" id="KW-1133">Transmembrane helix</keyword>
<feature type="transmembrane region" description="Helical" evidence="6">
    <location>
        <begin position="43"/>
        <end position="66"/>
    </location>
</feature>
<dbReference type="InterPro" id="IPR019427">
    <property type="entry name" value="7TM_GPCR_serpentine_rcpt_Srw"/>
</dbReference>
<feature type="transmembrane region" description="Helical" evidence="6">
    <location>
        <begin position="348"/>
        <end position="368"/>
    </location>
</feature>
<accession>T1G1Z1</accession>
<keyword evidence="2 6" id="KW-0812">Transmembrane</keyword>
<dbReference type="GO" id="GO:0005886">
    <property type="term" value="C:plasma membrane"/>
    <property type="evidence" value="ECO:0000318"/>
    <property type="project" value="GO_Central"/>
</dbReference>
<dbReference type="InParanoid" id="T1G1Z1"/>
<dbReference type="InterPro" id="IPR000276">
    <property type="entry name" value="GPCR_Rhodpsn"/>
</dbReference>
<dbReference type="SUPFAM" id="SSF81321">
    <property type="entry name" value="Family A G protein-coupled receptor-like"/>
    <property type="match status" value="1"/>
</dbReference>
<dbReference type="PRINTS" id="PR00237">
    <property type="entry name" value="GPCRRHODOPSN"/>
</dbReference>
<reference evidence="8 10" key="2">
    <citation type="journal article" date="2013" name="Nature">
        <title>Insights into bilaterian evolution from three spiralian genomes.</title>
        <authorList>
            <person name="Simakov O."/>
            <person name="Marletaz F."/>
            <person name="Cho S.J."/>
            <person name="Edsinger-Gonzales E."/>
            <person name="Havlak P."/>
            <person name="Hellsten U."/>
            <person name="Kuo D.H."/>
            <person name="Larsson T."/>
            <person name="Lv J."/>
            <person name="Arendt D."/>
            <person name="Savage R."/>
            <person name="Osoegawa K."/>
            <person name="de Jong P."/>
            <person name="Grimwood J."/>
            <person name="Chapman J.A."/>
            <person name="Shapiro H."/>
            <person name="Aerts A."/>
            <person name="Otillar R.P."/>
            <person name="Terry A.Y."/>
            <person name="Boore J.L."/>
            <person name="Grigoriev I.V."/>
            <person name="Lindberg D.R."/>
            <person name="Seaver E.C."/>
            <person name="Weisblat D.A."/>
            <person name="Putnam N.H."/>
            <person name="Rokhsar D.S."/>
        </authorList>
    </citation>
    <scope>NUCLEOTIDE SEQUENCE</scope>
</reference>
<evidence type="ECO:0000256" key="3">
    <source>
        <dbReference type="ARBA" id="ARBA00022989"/>
    </source>
</evidence>
<name>T1G1Z1_HELRO</name>
<feature type="transmembrane region" description="Helical" evidence="6">
    <location>
        <begin position="305"/>
        <end position="328"/>
    </location>
</feature>
<dbReference type="PANTHER" id="PTHR46273">
    <property type="entry name" value="MYOSUPPRESSIN RECEPTOR 1, ISOFORM B-RELATED"/>
    <property type="match status" value="1"/>
</dbReference>
<evidence type="ECO:0000259" key="7">
    <source>
        <dbReference type="PROSITE" id="PS50262"/>
    </source>
</evidence>
<evidence type="ECO:0000313" key="9">
    <source>
        <dbReference type="EnsemblMetazoa" id="HelroP74987"/>
    </source>
</evidence>
<sequence>MSLSFISTSTSSSPSPTSPLSPTSSPTSPPSQLVRFNKWYQNIHGYLSIIVCIFGISSNIINILVLTRPKMTTPTNTLLTVIACYDFMTMVSYLPYAIYFYCYSSLEGGLGHSKSWIIFLIFHNKFVIICHTSAMWTTVLLAVLRFFVVTNPKWNLTNQVPFFLFLFVVSVFCATVLTCMPMYFMHKLVDLDIQHNLNSSRSWIGNENITAGQTKQRKFGYWLKENDALPDKILLLNFWLFGVLLKLAPCLLLSILSLLLIRSMRQANFKRKKLKQRQFWLNNTKSSHRNEAMLRKGVDCNRTTAMLVAVVLTFVVTELPPGIISLLSTFDYRIFEDIYVQLGDVWDILVLINSAVNFVLYCTMSRLYRRTICEMITFIKNKISNYFSGLCKC</sequence>
<dbReference type="eggNOG" id="ENOG502RFAV">
    <property type="taxonomic scope" value="Eukaryota"/>
</dbReference>
<protein>
    <recommendedName>
        <fullName evidence="7">G-protein coupled receptors family 1 profile domain-containing protein</fullName>
    </recommendedName>
</protein>
<dbReference type="PROSITE" id="PS50262">
    <property type="entry name" value="G_PROTEIN_RECEP_F1_2"/>
    <property type="match status" value="1"/>
</dbReference>
<dbReference type="OMA" id="RRTICEM"/>
<reference evidence="10" key="1">
    <citation type="submission" date="2012-12" db="EMBL/GenBank/DDBJ databases">
        <authorList>
            <person name="Hellsten U."/>
            <person name="Grimwood J."/>
            <person name="Chapman J.A."/>
            <person name="Shapiro H."/>
            <person name="Aerts A."/>
            <person name="Otillar R.P."/>
            <person name="Terry A.Y."/>
            <person name="Boore J.L."/>
            <person name="Simakov O."/>
            <person name="Marletaz F."/>
            <person name="Cho S.-J."/>
            <person name="Edsinger-Gonzales E."/>
            <person name="Havlak P."/>
            <person name="Kuo D.-H."/>
            <person name="Larsson T."/>
            <person name="Lv J."/>
            <person name="Arendt D."/>
            <person name="Savage R."/>
            <person name="Osoegawa K."/>
            <person name="de Jong P."/>
            <person name="Lindberg D.R."/>
            <person name="Seaver E.C."/>
            <person name="Weisblat D.A."/>
            <person name="Putnam N.H."/>
            <person name="Grigoriev I.V."/>
            <person name="Rokhsar D.S."/>
        </authorList>
    </citation>
    <scope>NUCLEOTIDE SEQUENCE</scope>
</reference>
<dbReference type="CTD" id="20215089"/>
<evidence type="ECO:0000256" key="6">
    <source>
        <dbReference type="SAM" id="Phobius"/>
    </source>
</evidence>
<dbReference type="OrthoDB" id="5864054at2759"/>
<dbReference type="EnsemblMetazoa" id="HelroT74987">
    <property type="protein sequence ID" value="HelroP74987"/>
    <property type="gene ID" value="HelroG74987"/>
</dbReference>
<keyword evidence="10" id="KW-1185">Reference proteome</keyword>
<dbReference type="Pfam" id="PF10324">
    <property type="entry name" value="7TM_GPCR_Srw"/>
    <property type="match status" value="1"/>
</dbReference>
<keyword evidence="4 6" id="KW-0472">Membrane</keyword>
<feature type="compositionally biased region" description="Low complexity" evidence="5">
    <location>
        <begin position="7"/>
        <end position="26"/>
    </location>
</feature>
<evidence type="ECO:0000256" key="2">
    <source>
        <dbReference type="ARBA" id="ARBA00022692"/>
    </source>
</evidence>
<feature type="domain" description="G-protein coupled receptors family 1 profile" evidence="7">
    <location>
        <begin position="58"/>
        <end position="361"/>
    </location>
</feature>
<dbReference type="EMBL" id="KB096080">
    <property type="protein sequence ID" value="ESO08546.1"/>
    <property type="molecule type" value="Genomic_DNA"/>
</dbReference>
<organism evidence="9 10">
    <name type="scientific">Helobdella robusta</name>
    <name type="common">Californian leech</name>
    <dbReference type="NCBI Taxonomy" id="6412"/>
    <lineage>
        <taxon>Eukaryota</taxon>
        <taxon>Metazoa</taxon>
        <taxon>Spiralia</taxon>
        <taxon>Lophotrochozoa</taxon>
        <taxon>Annelida</taxon>
        <taxon>Clitellata</taxon>
        <taxon>Hirudinea</taxon>
        <taxon>Rhynchobdellida</taxon>
        <taxon>Glossiphoniidae</taxon>
        <taxon>Helobdella</taxon>
    </lineage>
</organism>
<dbReference type="EMBL" id="AMQM01003286">
    <property type="status" value="NOT_ANNOTATED_CDS"/>
    <property type="molecule type" value="Genomic_DNA"/>
</dbReference>
<dbReference type="KEGG" id="hro:HELRODRAFT_74987"/>
<feature type="transmembrane region" description="Helical" evidence="6">
    <location>
        <begin position="160"/>
        <end position="184"/>
    </location>
</feature>
<dbReference type="Proteomes" id="UP000015101">
    <property type="component" value="Unassembled WGS sequence"/>
</dbReference>
<proteinExistence type="predicted"/>
<dbReference type="AlphaFoldDB" id="T1G1Z1"/>
<comment type="subcellular location">
    <subcellularLocation>
        <location evidence="1">Membrane</location>
    </subcellularLocation>
</comment>
<dbReference type="GeneID" id="20215089"/>
<feature type="transmembrane region" description="Helical" evidence="6">
    <location>
        <begin position="78"/>
        <end position="106"/>
    </location>
</feature>
<dbReference type="Gene3D" id="1.20.1070.10">
    <property type="entry name" value="Rhodopsin 7-helix transmembrane proteins"/>
    <property type="match status" value="1"/>
</dbReference>
<dbReference type="CDD" id="cd14978">
    <property type="entry name" value="7tmA_FMRFamide_R-like"/>
    <property type="match status" value="1"/>
</dbReference>
<dbReference type="InterPro" id="IPR017452">
    <property type="entry name" value="GPCR_Rhodpsn_7TM"/>
</dbReference>
<evidence type="ECO:0000256" key="4">
    <source>
        <dbReference type="ARBA" id="ARBA00023136"/>
    </source>
</evidence>
<feature type="region of interest" description="Disordered" evidence="5">
    <location>
        <begin position="1"/>
        <end position="29"/>
    </location>
</feature>